<dbReference type="PROSITE" id="PS00530">
    <property type="entry name" value="RNASE_T2_1"/>
    <property type="match status" value="1"/>
</dbReference>
<keyword evidence="3" id="KW-0378">Hydrolase</keyword>
<dbReference type="Gene3D" id="3.90.730.10">
    <property type="entry name" value="Ribonuclease T2-like"/>
    <property type="match status" value="1"/>
</dbReference>
<evidence type="ECO:0000256" key="7">
    <source>
        <dbReference type="SAM" id="SignalP"/>
    </source>
</evidence>
<evidence type="ECO:0000256" key="3">
    <source>
        <dbReference type="ARBA" id="ARBA00022759"/>
    </source>
</evidence>
<gene>
    <name evidence="8" type="ORF">P3X46_018020</name>
</gene>
<dbReference type="InterPro" id="IPR033697">
    <property type="entry name" value="Ribonuclease_T2_eukaryotic"/>
</dbReference>
<keyword evidence="3" id="KW-0255">Endonuclease</keyword>
<keyword evidence="9" id="KW-1185">Reference proteome</keyword>
<evidence type="ECO:0000313" key="8">
    <source>
        <dbReference type="EMBL" id="KAJ9169872.1"/>
    </source>
</evidence>
<reference evidence="8 9" key="1">
    <citation type="journal article" date="2023" name="Plant Biotechnol. J.">
        <title>Chromosome-level wild Hevea brasiliensis genome provides new tools for genomic-assisted breeding and valuable loci to elevate rubber yield.</title>
        <authorList>
            <person name="Cheng H."/>
            <person name="Song X."/>
            <person name="Hu Y."/>
            <person name="Wu T."/>
            <person name="Yang Q."/>
            <person name="An Z."/>
            <person name="Feng S."/>
            <person name="Deng Z."/>
            <person name="Wu W."/>
            <person name="Zeng X."/>
            <person name="Tu M."/>
            <person name="Wang X."/>
            <person name="Huang H."/>
        </authorList>
    </citation>
    <scope>NUCLEOTIDE SEQUENCE [LARGE SCALE GENOMIC DNA]</scope>
    <source>
        <strain evidence="8">MT/VB/25A 57/8</strain>
    </source>
</reference>
<evidence type="ECO:0000256" key="5">
    <source>
        <dbReference type="ARBA" id="ARBA00023239"/>
    </source>
</evidence>
<dbReference type="Proteomes" id="UP001174677">
    <property type="component" value="Chromosome 10"/>
</dbReference>
<dbReference type="InterPro" id="IPR036430">
    <property type="entry name" value="RNase_T2-like_sf"/>
</dbReference>
<feature type="chain" id="PRO_5045717738" evidence="7">
    <location>
        <begin position="34"/>
        <end position="319"/>
    </location>
</feature>
<evidence type="ECO:0000256" key="2">
    <source>
        <dbReference type="ARBA" id="ARBA00022722"/>
    </source>
</evidence>
<keyword evidence="4" id="KW-1015">Disulfide bond</keyword>
<dbReference type="InterPro" id="IPR018188">
    <property type="entry name" value="RNase_T2_His_AS_1"/>
</dbReference>
<evidence type="ECO:0000256" key="1">
    <source>
        <dbReference type="ARBA" id="ARBA00007469"/>
    </source>
</evidence>
<dbReference type="EMBL" id="JARPOI010000010">
    <property type="protein sequence ID" value="KAJ9169872.1"/>
    <property type="molecule type" value="Genomic_DNA"/>
</dbReference>
<feature type="signal peptide" evidence="7">
    <location>
        <begin position="1"/>
        <end position="33"/>
    </location>
</feature>
<name>A0ABQ9LRK7_HEVBR</name>
<accession>A0ABQ9LRK7</accession>
<evidence type="ECO:0000313" key="9">
    <source>
        <dbReference type="Proteomes" id="UP001174677"/>
    </source>
</evidence>
<sequence length="319" mass="35975">MASLSVKSTLLHLQLAFLLLVMVSFCMVDEVSARPRQREFDYFKLALQWPGTYCQHTRHCCSSNACCRGSNVPTEFTIHGLWPDYNDGTWPACCRRSDFEEKEISTLLDGLKKYWPSLSCGSSSTCHGTKGSFWAHEVVANYRHCLLLNHPLPLFKTNMLCFLCFMMAKWGNAHWHLAVGTWEKKKHGTCSSPVVQDEYSYFVTALNVYFKYNVTKVLNEAGYIPSNTEKYPLGGLVSAIENAFHATPSLVCSEGAVQELYLCFYKDFKPRDCVVGSIIQDVYSSKSSCPMYVSLPLYFSSGLDVAETAISWIPDNEAL</sequence>
<dbReference type="CDD" id="cd01061">
    <property type="entry name" value="RNase_T2_euk"/>
    <property type="match status" value="1"/>
</dbReference>
<proteinExistence type="inferred from homology"/>
<keyword evidence="2" id="KW-0540">Nuclease</keyword>
<protein>
    <submittedName>
        <fullName evidence="8">Uncharacterized protein</fullName>
    </submittedName>
</protein>
<dbReference type="Pfam" id="PF00445">
    <property type="entry name" value="Ribonuclease_T2"/>
    <property type="match status" value="2"/>
</dbReference>
<dbReference type="SUPFAM" id="SSF55895">
    <property type="entry name" value="Ribonuclease Rh-like"/>
    <property type="match status" value="2"/>
</dbReference>
<evidence type="ECO:0000256" key="6">
    <source>
        <dbReference type="RuleBase" id="RU004328"/>
    </source>
</evidence>
<dbReference type="InterPro" id="IPR001568">
    <property type="entry name" value="RNase_T2-like"/>
</dbReference>
<keyword evidence="5" id="KW-0456">Lyase</keyword>
<organism evidence="8 9">
    <name type="scientific">Hevea brasiliensis</name>
    <name type="common">Para rubber tree</name>
    <name type="synonym">Siphonia brasiliensis</name>
    <dbReference type="NCBI Taxonomy" id="3981"/>
    <lineage>
        <taxon>Eukaryota</taxon>
        <taxon>Viridiplantae</taxon>
        <taxon>Streptophyta</taxon>
        <taxon>Embryophyta</taxon>
        <taxon>Tracheophyta</taxon>
        <taxon>Spermatophyta</taxon>
        <taxon>Magnoliopsida</taxon>
        <taxon>eudicotyledons</taxon>
        <taxon>Gunneridae</taxon>
        <taxon>Pentapetalae</taxon>
        <taxon>rosids</taxon>
        <taxon>fabids</taxon>
        <taxon>Malpighiales</taxon>
        <taxon>Euphorbiaceae</taxon>
        <taxon>Crotonoideae</taxon>
        <taxon>Micrandreae</taxon>
        <taxon>Hevea</taxon>
    </lineage>
</organism>
<dbReference type="PANTHER" id="PTHR11240:SF22">
    <property type="entry name" value="RIBONUCLEASE T2"/>
    <property type="match status" value="1"/>
</dbReference>
<comment type="similarity">
    <text evidence="1 6">Belongs to the RNase T2 family.</text>
</comment>
<keyword evidence="7" id="KW-0732">Signal</keyword>
<comment type="caution">
    <text evidence="8">The sequence shown here is derived from an EMBL/GenBank/DDBJ whole genome shotgun (WGS) entry which is preliminary data.</text>
</comment>
<evidence type="ECO:0000256" key="4">
    <source>
        <dbReference type="ARBA" id="ARBA00023157"/>
    </source>
</evidence>
<dbReference type="PANTHER" id="PTHR11240">
    <property type="entry name" value="RIBONUCLEASE T2"/>
    <property type="match status" value="1"/>
</dbReference>